<evidence type="ECO:0008006" key="3">
    <source>
        <dbReference type="Google" id="ProtNLM"/>
    </source>
</evidence>
<name>A0A0G1HQ53_9BACT</name>
<reference evidence="1 2" key="1">
    <citation type="journal article" date="2015" name="Nature">
        <title>rRNA introns, odd ribosomes, and small enigmatic genomes across a large radiation of phyla.</title>
        <authorList>
            <person name="Brown C.T."/>
            <person name="Hug L.A."/>
            <person name="Thomas B.C."/>
            <person name="Sharon I."/>
            <person name="Castelle C.J."/>
            <person name="Singh A."/>
            <person name="Wilkins M.J."/>
            <person name="Williams K.H."/>
            <person name="Banfield J.F."/>
        </authorList>
    </citation>
    <scope>NUCLEOTIDE SEQUENCE [LARGE SCALE GENOMIC DNA]</scope>
</reference>
<dbReference type="InterPro" id="IPR017853">
    <property type="entry name" value="GH"/>
</dbReference>
<accession>A0A0G1HQ53</accession>
<dbReference type="EMBL" id="LCIE01000018">
    <property type="protein sequence ID" value="KKT48798.1"/>
    <property type="molecule type" value="Genomic_DNA"/>
</dbReference>
<proteinExistence type="predicted"/>
<protein>
    <recommendedName>
        <fullName evidence="3">Asl1-like glycosyl hydrolase catalytic domain-containing protein</fullName>
    </recommendedName>
</protein>
<dbReference type="AlphaFoldDB" id="A0A0G1HQ53"/>
<sequence length="384" mass="43905">MPYNLFVRILFLILGVGLFLSLPLKVLAIYDPLSVTNNKMGIHILFPSELHTAAQMINGVDKGSWGYVTIPIQSTDRNRKKWQDFLNLCVVERVIPLIRVATTPNGSNWEEPNNLDLVDFANFLSDLNWPIQNRYVIIFNEVNRPDEYGGQTSPEKYADILNNAIDIFKSRSSDFFVLPAGLDNAAITRNGAIHWSTFLTRMHRRQPDIFNKIDGWTSHAYPNPDFSVRPDLSGSNKIDSFRYDLTLLRRFTTKKLPVFITEAGWSNKYLSDSQISYYYQYAFSKVWFDSNIVTVTPFLLNAQDGPFKQFSFLNQNQEPKVFAYNLSVLAQIGKPIFPVSSAPPELAEQPIVIQEYAPISNQPDPYSELKTFYNNVKSLFGIID</sequence>
<organism evidence="1 2">
    <name type="scientific">Candidatus Collierbacteria bacterium GW2011_GWC2_44_18</name>
    <dbReference type="NCBI Taxonomy" id="1618392"/>
    <lineage>
        <taxon>Bacteria</taxon>
        <taxon>Candidatus Collieribacteriota</taxon>
    </lineage>
</organism>
<comment type="caution">
    <text evidence="1">The sequence shown here is derived from an EMBL/GenBank/DDBJ whole genome shotgun (WGS) entry which is preliminary data.</text>
</comment>
<dbReference type="Proteomes" id="UP000034172">
    <property type="component" value="Unassembled WGS sequence"/>
</dbReference>
<evidence type="ECO:0000313" key="2">
    <source>
        <dbReference type="Proteomes" id="UP000034172"/>
    </source>
</evidence>
<gene>
    <name evidence="1" type="ORF">UW41_C0018G0006</name>
</gene>
<dbReference type="STRING" id="1618392.UW41_C0018G0006"/>
<evidence type="ECO:0000313" key="1">
    <source>
        <dbReference type="EMBL" id="KKT48798.1"/>
    </source>
</evidence>
<dbReference type="Gene3D" id="3.20.20.80">
    <property type="entry name" value="Glycosidases"/>
    <property type="match status" value="1"/>
</dbReference>
<dbReference type="SUPFAM" id="SSF51445">
    <property type="entry name" value="(Trans)glycosidases"/>
    <property type="match status" value="1"/>
</dbReference>